<keyword evidence="1" id="KW-1133">Transmembrane helix</keyword>
<keyword evidence="1" id="KW-0472">Membrane</keyword>
<accession>A0A4C1YL02</accession>
<reference evidence="2 3" key="1">
    <citation type="journal article" date="2019" name="Commun. Biol.">
        <title>The bagworm genome reveals a unique fibroin gene that provides high tensile strength.</title>
        <authorList>
            <person name="Kono N."/>
            <person name="Nakamura H."/>
            <person name="Ohtoshi R."/>
            <person name="Tomita M."/>
            <person name="Numata K."/>
            <person name="Arakawa K."/>
        </authorList>
    </citation>
    <scope>NUCLEOTIDE SEQUENCE [LARGE SCALE GENOMIC DNA]</scope>
</reference>
<proteinExistence type="predicted"/>
<organism evidence="2 3">
    <name type="scientific">Eumeta variegata</name>
    <name type="common">Bagworm moth</name>
    <name type="synonym">Eumeta japonica</name>
    <dbReference type="NCBI Taxonomy" id="151549"/>
    <lineage>
        <taxon>Eukaryota</taxon>
        <taxon>Metazoa</taxon>
        <taxon>Ecdysozoa</taxon>
        <taxon>Arthropoda</taxon>
        <taxon>Hexapoda</taxon>
        <taxon>Insecta</taxon>
        <taxon>Pterygota</taxon>
        <taxon>Neoptera</taxon>
        <taxon>Endopterygota</taxon>
        <taxon>Lepidoptera</taxon>
        <taxon>Glossata</taxon>
        <taxon>Ditrysia</taxon>
        <taxon>Tineoidea</taxon>
        <taxon>Psychidae</taxon>
        <taxon>Oiketicinae</taxon>
        <taxon>Eumeta</taxon>
    </lineage>
</organism>
<evidence type="ECO:0000256" key="1">
    <source>
        <dbReference type="SAM" id="Phobius"/>
    </source>
</evidence>
<dbReference type="AlphaFoldDB" id="A0A4C1YL02"/>
<name>A0A4C1YL02_EUMVA</name>
<dbReference type="EMBL" id="BGZK01001236">
    <property type="protein sequence ID" value="GBP75107.1"/>
    <property type="molecule type" value="Genomic_DNA"/>
</dbReference>
<dbReference type="Proteomes" id="UP000299102">
    <property type="component" value="Unassembled WGS sequence"/>
</dbReference>
<gene>
    <name evidence="2" type="ORF">EVAR_89809_1</name>
</gene>
<sequence length="273" mass="30061">MHATEIRRMSLTKSPLFDQNGIIGCSPGDKTYGAKAFCAPAKIVRERKNPHFSLTRSRPCSRRERGWFECASPAGGGERGGAGGGAAPTHTALRTLGENFPSLKVGPRNAPHNTLTRSLAECGRALKKGFHLQYHRTLQLEIWIHLPVSLCFACASIATLSKWAAAAVLAVLLLVSIARVLRSEVKVLGARPWKQQVAALAYALIHRLRRKNNAPRARAGYNRNSADFRRFRGLRGDMIYVNAFFMVTYAGNSRPAGRIRPAAVRFDPARVTF</sequence>
<evidence type="ECO:0000313" key="2">
    <source>
        <dbReference type="EMBL" id="GBP75107.1"/>
    </source>
</evidence>
<evidence type="ECO:0000313" key="3">
    <source>
        <dbReference type="Proteomes" id="UP000299102"/>
    </source>
</evidence>
<feature type="transmembrane region" description="Helical" evidence="1">
    <location>
        <begin position="140"/>
        <end position="158"/>
    </location>
</feature>
<keyword evidence="3" id="KW-1185">Reference proteome</keyword>
<comment type="caution">
    <text evidence="2">The sequence shown here is derived from an EMBL/GenBank/DDBJ whole genome shotgun (WGS) entry which is preliminary data.</text>
</comment>
<protein>
    <submittedName>
        <fullName evidence="2">Uncharacterized protein</fullName>
    </submittedName>
</protein>
<keyword evidence="1" id="KW-0812">Transmembrane</keyword>
<feature type="transmembrane region" description="Helical" evidence="1">
    <location>
        <begin position="164"/>
        <end position="181"/>
    </location>
</feature>